<feature type="domain" description="Response regulatory" evidence="4">
    <location>
        <begin position="300"/>
        <end position="416"/>
    </location>
</feature>
<dbReference type="Proteomes" id="UP001050975">
    <property type="component" value="Unassembled WGS sequence"/>
</dbReference>
<dbReference type="InterPro" id="IPR050595">
    <property type="entry name" value="Bact_response_regulator"/>
</dbReference>
<dbReference type="InterPro" id="IPR024186">
    <property type="entry name" value="Sig_transdc_resp-reg_PatA"/>
</dbReference>
<dbReference type="InterPro" id="IPR011006">
    <property type="entry name" value="CheY-like_superfamily"/>
</dbReference>
<proteinExistence type="evidence at transcript level"/>
<dbReference type="RefSeq" id="WP_226576720.1">
    <property type="nucleotide sequence ID" value="NZ_BLAY01000016.1"/>
</dbReference>
<dbReference type="InterPro" id="IPR025497">
    <property type="entry name" value="PatA-like_N"/>
</dbReference>
<reference evidence="5" key="1">
    <citation type="submission" date="2019-10" db="EMBL/GenBank/DDBJ databases">
        <title>Draft genome sequece of Microseira wollei NIES-4236.</title>
        <authorList>
            <person name="Yamaguchi H."/>
            <person name="Suzuki S."/>
            <person name="Kawachi M."/>
        </authorList>
    </citation>
    <scope>NUCLEOTIDE SEQUENCE</scope>
    <source>
        <strain evidence="5">NIES-4236</strain>
    </source>
</reference>
<dbReference type="PANTHER" id="PTHR44591:SF23">
    <property type="entry name" value="CHEY SUBFAMILY"/>
    <property type="match status" value="1"/>
</dbReference>
<feature type="modified residue" description="4-aspartylphosphate" evidence="3">
    <location>
        <position position="349"/>
    </location>
</feature>
<dbReference type="GO" id="GO:0000160">
    <property type="term" value="P:phosphorelay signal transduction system"/>
    <property type="evidence" value="ECO:0007669"/>
    <property type="project" value="UniProtKB-KW"/>
</dbReference>
<accession>A0AAV3X5P8</accession>
<comment type="caution">
    <text evidence="5">The sequence shown here is derived from an EMBL/GenBank/DDBJ whole genome shotgun (WGS) entry which is preliminary data.</text>
</comment>
<name>A0AAV3X5P8_9CYAN</name>
<evidence type="ECO:0000256" key="1">
    <source>
        <dbReference type="ARBA" id="ARBA00022553"/>
    </source>
</evidence>
<evidence type="ECO:0000259" key="4">
    <source>
        <dbReference type="PROSITE" id="PS50110"/>
    </source>
</evidence>
<sequence length="436" mass="48575">MTNDLAKDKLSDLLETLSQRQFTGKLEVQALPVTWNLYFCLGRLVWIGGGAHGIRRWYRLLSQYCPQIPPKSIRPRLVDDSHSWKYQALTILVKQQKIQHEQAVGVIKSTIAEVLFDILQQEEKAPLTFICNFSDEQTVLDTSLIPIHPIQALSEAQQAWKTWRNAGLASVSPNMGAVIKQPEQLQQLASPQVYQTLVKLIDGKRSLRDVAVKVKQDELVLVRSLIPYIRKKVIVLTNIPDFRPPTTNATTSPKANHSTPEVYASNLEEHQAVAAEAFSSPVAACHSQLPITKPKIVRPLVAHVEDSLQERQLMQEILTGASYGFASIEDSMQALPLLLEHKPDLIFLDLVMPVANGYEICAQIRRISIFKDTPVIILTGNDGIVDRVRAKMVGATDFLAKPISEQKVLAALQKHLNLESLPPDAALANLSFQTST</sequence>
<dbReference type="Pfam" id="PF14332">
    <property type="entry name" value="DUF4388"/>
    <property type="match status" value="1"/>
</dbReference>
<dbReference type="PANTHER" id="PTHR44591">
    <property type="entry name" value="STRESS RESPONSE REGULATOR PROTEIN 1"/>
    <property type="match status" value="1"/>
</dbReference>
<evidence type="ECO:0000313" key="5">
    <source>
        <dbReference type="EMBL" id="GET36658.1"/>
    </source>
</evidence>
<dbReference type="PIRSF" id="PIRSF005897">
    <property type="entry name" value="RR_PatA"/>
    <property type="match status" value="1"/>
</dbReference>
<evidence type="ECO:0000313" key="6">
    <source>
        <dbReference type="Proteomes" id="UP001050975"/>
    </source>
</evidence>
<dbReference type="InterPro" id="IPR001789">
    <property type="entry name" value="Sig_transdc_resp-reg_receiver"/>
</dbReference>
<keyword evidence="6" id="KW-1185">Reference proteome</keyword>
<keyword evidence="1 3" id="KW-0597">Phosphoprotein</keyword>
<keyword evidence="2" id="KW-0364">Heterocyst</keyword>
<dbReference type="SUPFAM" id="SSF52172">
    <property type="entry name" value="CheY-like"/>
    <property type="match status" value="1"/>
</dbReference>
<dbReference type="GO" id="GO:0043158">
    <property type="term" value="P:heterocyst development"/>
    <property type="evidence" value="ECO:0007669"/>
    <property type="project" value="UniProtKB-KW"/>
</dbReference>
<comment type="induction">
    <text evidence="2">By nitrogen starvation.</text>
</comment>
<dbReference type="Gene3D" id="3.40.50.2300">
    <property type="match status" value="1"/>
</dbReference>
<gene>
    <name evidence="5" type="ORF">MiSe_14100</name>
</gene>
<dbReference type="EMBL" id="BLAY01000016">
    <property type="protein sequence ID" value="GET36658.1"/>
    <property type="molecule type" value="Genomic_DNA"/>
</dbReference>
<keyword evidence="2" id="KW-0902">Two-component regulatory system</keyword>
<evidence type="ECO:0000256" key="3">
    <source>
        <dbReference type="PROSITE-ProRule" id="PRU00169"/>
    </source>
</evidence>
<dbReference type="PROSITE" id="PS50110">
    <property type="entry name" value="RESPONSE_REGULATORY"/>
    <property type="match status" value="1"/>
</dbReference>
<evidence type="ECO:0000256" key="2">
    <source>
        <dbReference type="PIRNR" id="PIRNR005897"/>
    </source>
</evidence>
<comment type="function">
    <text evidence="2">Controls heterocyst pattern formation.</text>
</comment>
<comment type="subcellular location">
    <subcellularLocation>
        <location evidence="2">Cell septum</location>
    </subcellularLocation>
</comment>
<dbReference type="AlphaFoldDB" id="A0AAV3X5P8"/>
<dbReference type="GO" id="GO:0030428">
    <property type="term" value="C:cell septum"/>
    <property type="evidence" value="ECO:0007669"/>
    <property type="project" value="UniProtKB-SubCell"/>
</dbReference>
<protein>
    <recommendedName>
        <fullName evidence="2">Protein PatA</fullName>
    </recommendedName>
</protein>
<dbReference type="SMART" id="SM00448">
    <property type="entry name" value="REC"/>
    <property type="match status" value="1"/>
</dbReference>
<organism evidence="5 6">
    <name type="scientific">Microseira wollei NIES-4236</name>
    <dbReference type="NCBI Taxonomy" id="2530354"/>
    <lineage>
        <taxon>Bacteria</taxon>
        <taxon>Bacillati</taxon>
        <taxon>Cyanobacteriota</taxon>
        <taxon>Cyanophyceae</taxon>
        <taxon>Oscillatoriophycideae</taxon>
        <taxon>Aerosakkonematales</taxon>
        <taxon>Aerosakkonemataceae</taxon>
        <taxon>Microseira</taxon>
    </lineage>
</organism>
<dbReference type="Pfam" id="PF00072">
    <property type="entry name" value="Response_reg"/>
    <property type="match status" value="1"/>
</dbReference>